<reference evidence="2 3" key="1">
    <citation type="submission" date="2019-12" db="EMBL/GenBank/DDBJ databases">
        <title>Novel species isolated from a subtropical stream in China.</title>
        <authorList>
            <person name="Lu H."/>
        </authorList>
    </citation>
    <scope>NUCLEOTIDE SEQUENCE [LARGE SCALE GENOMIC DNA]</scope>
    <source>
        <strain evidence="2 3">FT135W</strain>
    </source>
</reference>
<organism evidence="2 3">
    <name type="scientific">Duganella flavida</name>
    <dbReference type="NCBI Taxonomy" id="2692175"/>
    <lineage>
        <taxon>Bacteria</taxon>
        <taxon>Pseudomonadati</taxon>
        <taxon>Pseudomonadota</taxon>
        <taxon>Betaproteobacteria</taxon>
        <taxon>Burkholderiales</taxon>
        <taxon>Oxalobacteraceae</taxon>
        <taxon>Telluria group</taxon>
        <taxon>Duganella</taxon>
    </lineage>
</organism>
<dbReference type="AlphaFoldDB" id="A0A6L8K5M6"/>
<gene>
    <name evidence="2" type="ORF">GTP46_01090</name>
</gene>
<dbReference type="Pfam" id="PF13163">
    <property type="entry name" value="DUF3999"/>
    <property type="match status" value="1"/>
</dbReference>
<evidence type="ECO:0000256" key="1">
    <source>
        <dbReference type="SAM" id="Phobius"/>
    </source>
</evidence>
<comment type="caution">
    <text evidence="2">The sequence shown here is derived from an EMBL/GenBank/DDBJ whole genome shotgun (WGS) entry which is preliminary data.</text>
</comment>
<sequence>MKHLLIAAWAVSTLATTSDTPQDYTHVLPLTSAAKQGVLQVRLPKEIYLHSRSAMLDDVRVFDATGAVLPFALRSPPEETQFSHRDLPLAVFPLMSRGGPASQLDLDVNTSTDGRLLSVRVKPDAGEDPTHPQRLSALVMDLGKPAAERPLIGALRFALPPDQKDYNAQVWLEVSSDMKRWDTIGAAELNWLVNRDAQTLVNDRLDFAPRAFRYARLSWRNGTPLQFASIIAEQPVRTDSKPAGEQLLLSPSAGKQPEDLVYTVPVGIAPDKVGLQFSEANVVLAGQIGIYRDVPPRHVGQDGWRFDPLLNSTFYRITQGEQVRSSGDLDVASLHSSQWVLRTAKPASVKPQLHLEWQPGTVVLLGNGKGPYLLAVGRERAAPAASSIEQVAPGFSEAELQKLEYATVGPAREQAGSGTRDHAAELAALSASQQRLMVLWGVLLLGVAALGFMVWRLVRSSRSSPPAP</sequence>
<keyword evidence="1" id="KW-0472">Membrane</keyword>
<dbReference type="InterPro" id="IPR025060">
    <property type="entry name" value="DUF3999"/>
</dbReference>
<name>A0A6L8K5M6_9BURK</name>
<dbReference type="EMBL" id="WWCN01000001">
    <property type="protein sequence ID" value="MYM21244.1"/>
    <property type="molecule type" value="Genomic_DNA"/>
</dbReference>
<keyword evidence="1" id="KW-0812">Transmembrane</keyword>
<keyword evidence="1" id="KW-1133">Transmembrane helix</keyword>
<feature type="transmembrane region" description="Helical" evidence="1">
    <location>
        <begin position="437"/>
        <end position="458"/>
    </location>
</feature>
<accession>A0A6L8K5M6</accession>
<keyword evidence="3" id="KW-1185">Reference proteome</keyword>
<protein>
    <submittedName>
        <fullName evidence="2">DUF3999 family protein</fullName>
    </submittedName>
</protein>
<dbReference type="Proteomes" id="UP000479335">
    <property type="component" value="Unassembled WGS sequence"/>
</dbReference>
<proteinExistence type="predicted"/>
<evidence type="ECO:0000313" key="2">
    <source>
        <dbReference type="EMBL" id="MYM21244.1"/>
    </source>
</evidence>
<evidence type="ECO:0000313" key="3">
    <source>
        <dbReference type="Proteomes" id="UP000479335"/>
    </source>
</evidence>
<dbReference type="RefSeq" id="WP_161004799.1">
    <property type="nucleotide sequence ID" value="NZ_WWCN01000001.1"/>
</dbReference>